<organism evidence="1 2">
    <name type="scientific">Zingiber officinale</name>
    <name type="common">Ginger</name>
    <name type="synonym">Amomum zingiber</name>
    <dbReference type="NCBI Taxonomy" id="94328"/>
    <lineage>
        <taxon>Eukaryota</taxon>
        <taxon>Viridiplantae</taxon>
        <taxon>Streptophyta</taxon>
        <taxon>Embryophyta</taxon>
        <taxon>Tracheophyta</taxon>
        <taxon>Spermatophyta</taxon>
        <taxon>Magnoliopsida</taxon>
        <taxon>Liliopsida</taxon>
        <taxon>Zingiberales</taxon>
        <taxon>Zingiberaceae</taxon>
        <taxon>Zingiber</taxon>
    </lineage>
</organism>
<dbReference type="PANTHER" id="PTHR35754:SF2">
    <property type="entry name" value="ATP SYNTHASE SUBUNIT B"/>
    <property type="match status" value="1"/>
</dbReference>
<gene>
    <name evidence="1" type="ORF">ZIOFF_060142</name>
</gene>
<evidence type="ECO:0000313" key="2">
    <source>
        <dbReference type="Proteomes" id="UP000734854"/>
    </source>
</evidence>
<dbReference type="PANTHER" id="PTHR35754">
    <property type="entry name" value="ATP SYNTHASE SUBUNIT B"/>
    <property type="match status" value="1"/>
</dbReference>
<dbReference type="EMBL" id="JACMSC010000016">
    <property type="protein sequence ID" value="KAG6483494.1"/>
    <property type="molecule type" value="Genomic_DNA"/>
</dbReference>
<evidence type="ECO:0000313" key="1">
    <source>
        <dbReference type="EMBL" id="KAG6483494.1"/>
    </source>
</evidence>
<keyword evidence="2" id="KW-1185">Reference proteome</keyword>
<protein>
    <submittedName>
        <fullName evidence="1">Uncharacterized protein</fullName>
    </submittedName>
</protein>
<sequence>MKDLKDEMKEFLIRSCKETTEEYVRDMLLEDFPPPKTYELFLECVKEEADRKRVSVIMVKPCGIVTMDVKLKIISEFLPKISPKICDEVFVFANEEDCQQIDTELPLQSSLQKSLDTQESKFEETPMIGLDAMKRANSTLEDFCRSYFMFHGLDGNNPKEIFKYLPFLSFTESYIYQLDTLNEKELQLPSKVKGCTLGKSLSNFCRGDPFDSLVSVLQFHGLLTVRIRKELNSGLEYWSLERKLCHALSRKKKIVVEDVLKAIHLKSFDYRVLNLLLYQLRGEQVNELHMEFLSVSEYLVELADDLYDYEDDVMENSFNVLRMFVRIYGASAAPCMLAQRITDAEKKYECLSRTLDQELSTNYWRRCEEATREGNFTEQTRLPTNVFNIDTNWCNFHISFFPSGGLTSGHAFGTWNIPPVIVDEESFRLERAILFKMKG</sequence>
<accession>A0A8J5FAB0</accession>
<name>A0A8J5FAB0_ZINOF</name>
<dbReference type="AlphaFoldDB" id="A0A8J5FAB0"/>
<comment type="caution">
    <text evidence="1">The sequence shown here is derived from an EMBL/GenBank/DDBJ whole genome shotgun (WGS) entry which is preliminary data.</text>
</comment>
<proteinExistence type="predicted"/>
<reference evidence="1 2" key="1">
    <citation type="submission" date="2020-08" db="EMBL/GenBank/DDBJ databases">
        <title>Plant Genome Project.</title>
        <authorList>
            <person name="Zhang R.-G."/>
        </authorList>
    </citation>
    <scope>NUCLEOTIDE SEQUENCE [LARGE SCALE GENOMIC DNA]</scope>
    <source>
        <tissue evidence="1">Rhizome</tissue>
    </source>
</reference>
<dbReference type="Proteomes" id="UP000734854">
    <property type="component" value="Unassembled WGS sequence"/>
</dbReference>